<dbReference type="AlphaFoldDB" id="A0A9D1K7F2"/>
<organism evidence="2 3">
    <name type="scientific">Candidatus Scatomorpha pullistercoris</name>
    <dbReference type="NCBI Taxonomy" id="2840929"/>
    <lineage>
        <taxon>Bacteria</taxon>
        <taxon>Bacillati</taxon>
        <taxon>Bacillota</taxon>
        <taxon>Clostridia</taxon>
        <taxon>Eubacteriales</taxon>
        <taxon>Candidatus Scatomorpha</taxon>
    </lineage>
</organism>
<reference evidence="2" key="2">
    <citation type="journal article" date="2021" name="PeerJ">
        <title>Extensive microbial diversity within the chicken gut microbiome revealed by metagenomics and culture.</title>
        <authorList>
            <person name="Gilroy R."/>
            <person name="Ravi A."/>
            <person name="Getino M."/>
            <person name="Pursley I."/>
            <person name="Horton D.L."/>
            <person name="Alikhan N.F."/>
            <person name="Baker D."/>
            <person name="Gharbi K."/>
            <person name="Hall N."/>
            <person name="Watson M."/>
            <person name="Adriaenssens E.M."/>
            <person name="Foster-Nyarko E."/>
            <person name="Jarju S."/>
            <person name="Secka A."/>
            <person name="Antonio M."/>
            <person name="Oren A."/>
            <person name="Chaudhuri R.R."/>
            <person name="La Ragione R."/>
            <person name="Hildebrand F."/>
            <person name="Pallen M.J."/>
        </authorList>
    </citation>
    <scope>NUCLEOTIDE SEQUENCE</scope>
    <source>
        <strain evidence="2">ChiHecec3B27-6122</strain>
    </source>
</reference>
<gene>
    <name evidence="2" type="ORF">IAD42_00935</name>
</gene>
<evidence type="ECO:0000313" key="2">
    <source>
        <dbReference type="EMBL" id="HIS96520.1"/>
    </source>
</evidence>
<evidence type="ECO:0000259" key="1">
    <source>
        <dbReference type="Pfam" id="PF02589"/>
    </source>
</evidence>
<sequence>MDIERLKKNLEGRGFTFKYFETGAEASDYLAEQMAGKTVGIGGSMTVETIGLYNKLLDKAADVAWHWKTEPNEAKERAAKAEVYVSSANGIAETGEIINIDGAGNRVASNLYGHGKVYIVAGVNKVCPDVESAFQRARNVAAPKNARRFGKNTPCVTGELRCYDCRSPERICRGVSMLMEPMMGMPVEVVIINEELGY</sequence>
<feature type="domain" description="LUD" evidence="1">
    <location>
        <begin position="3"/>
        <end position="180"/>
    </location>
</feature>
<protein>
    <submittedName>
        <fullName evidence="2">Lactate utilization protein</fullName>
    </submittedName>
</protein>
<dbReference type="InterPro" id="IPR037171">
    <property type="entry name" value="NagB/RpiA_transferase-like"/>
</dbReference>
<dbReference type="PANTHER" id="PTHR36179">
    <property type="entry name" value="LUD_DOM DOMAIN-CONTAINING PROTEIN"/>
    <property type="match status" value="1"/>
</dbReference>
<dbReference type="Gene3D" id="3.40.50.10420">
    <property type="entry name" value="NagB/RpiA/CoA transferase-like"/>
    <property type="match status" value="1"/>
</dbReference>
<accession>A0A9D1K7F2</accession>
<dbReference type="Proteomes" id="UP000886876">
    <property type="component" value="Unassembled WGS sequence"/>
</dbReference>
<reference evidence="2" key="1">
    <citation type="submission" date="2020-10" db="EMBL/GenBank/DDBJ databases">
        <authorList>
            <person name="Gilroy R."/>
        </authorList>
    </citation>
    <scope>NUCLEOTIDE SEQUENCE</scope>
    <source>
        <strain evidence="2">ChiHecec3B27-6122</strain>
    </source>
</reference>
<dbReference type="PANTHER" id="PTHR36179:SF2">
    <property type="entry name" value="LUD DOMAIN-CONTAINING PROTEIN"/>
    <property type="match status" value="1"/>
</dbReference>
<dbReference type="Pfam" id="PF02589">
    <property type="entry name" value="LUD_dom"/>
    <property type="match status" value="1"/>
</dbReference>
<dbReference type="InterPro" id="IPR003741">
    <property type="entry name" value="LUD_dom"/>
</dbReference>
<dbReference type="EMBL" id="DVJS01000022">
    <property type="protein sequence ID" value="HIS96520.1"/>
    <property type="molecule type" value="Genomic_DNA"/>
</dbReference>
<evidence type="ECO:0000313" key="3">
    <source>
        <dbReference type="Proteomes" id="UP000886876"/>
    </source>
</evidence>
<name>A0A9D1K7F2_9FIRM</name>
<comment type="caution">
    <text evidence="2">The sequence shown here is derived from an EMBL/GenBank/DDBJ whole genome shotgun (WGS) entry which is preliminary data.</text>
</comment>
<dbReference type="SUPFAM" id="SSF100950">
    <property type="entry name" value="NagB/RpiA/CoA transferase-like"/>
    <property type="match status" value="1"/>
</dbReference>
<proteinExistence type="predicted"/>
<dbReference type="InterPro" id="IPR024185">
    <property type="entry name" value="FTHF_cligase-like_sf"/>
</dbReference>